<dbReference type="InterPro" id="IPR016292">
    <property type="entry name" value="Epoxide_hydrolase"/>
</dbReference>
<evidence type="ECO:0000313" key="7">
    <source>
        <dbReference type="Proteomes" id="UP001183629"/>
    </source>
</evidence>
<dbReference type="GO" id="GO:0033961">
    <property type="term" value="F:cis-stilbene-oxide hydrolase activity"/>
    <property type="evidence" value="ECO:0007669"/>
    <property type="project" value="UniProtKB-EC"/>
</dbReference>
<evidence type="ECO:0000256" key="1">
    <source>
        <dbReference type="ARBA" id="ARBA00010088"/>
    </source>
</evidence>
<sequence length="382" mass="42974">MSDVTPFPIAIPDEDLLDLRRRLAATRWPDRETVPDAGQGPQTDRIRALCEYWATEYDWRRCERDLNGLGSSRADIDGLGIHFLHVRSPEPGAVPLLLCHGWPGSVLEFRELIGPLTDPVAHGGDAADAFHVVIPSMPGFGFSDKPAEPGWNVARIADAWITLMRRLGYDSWFAQGGDWGSAVVERISRAAPDRCLGVHFNLPLVFPTAQEIDEATPEEQRMIERARRYRDELDGYAREQATRPQTIGHALSDSPAGLAAWIYTLFQDVAEHDGDPETAVGRDEILDDIMLYWLPNAAASAARLYWEERRNPTFATEPNPVPAGFSVFPGEAVQASRRWVERRYPTVLHYARLERGGHFAALEQPGQLTDEIRTTFRTRRNR</sequence>
<evidence type="ECO:0000256" key="4">
    <source>
        <dbReference type="PIRSR" id="PIRSR001112-1"/>
    </source>
</evidence>
<keyword evidence="7" id="KW-1185">Reference proteome</keyword>
<feature type="domain" description="Epoxide hydrolase N-terminal" evidence="5">
    <location>
        <begin position="4"/>
        <end position="109"/>
    </location>
</feature>
<feature type="active site" description="Proton donor" evidence="4">
    <location>
        <position position="305"/>
    </location>
</feature>
<dbReference type="PIRSF" id="PIRSF001112">
    <property type="entry name" value="Epoxide_hydrolase"/>
    <property type="match status" value="1"/>
</dbReference>
<evidence type="ECO:0000313" key="6">
    <source>
        <dbReference type="EMBL" id="MDR7327333.1"/>
    </source>
</evidence>
<feature type="active site" description="Nucleophile" evidence="4">
    <location>
        <position position="178"/>
    </location>
</feature>
<gene>
    <name evidence="6" type="ORF">J2S44_007583</name>
</gene>
<dbReference type="EMBL" id="JAVDYC010000001">
    <property type="protein sequence ID" value="MDR7327333.1"/>
    <property type="molecule type" value="Genomic_DNA"/>
</dbReference>
<keyword evidence="3 6" id="KW-0378">Hydrolase</keyword>
<evidence type="ECO:0000256" key="2">
    <source>
        <dbReference type="ARBA" id="ARBA00022797"/>
    </source>
</evidence>
<protein>
    <submittedName>
        <fullName evidence="6">Microsomal epoxide hydrolase</fullName>
        <ecNumber evidence="6">3.3.2.9</ecNumber>
    </submittedName>
</protein>
<accession>A0AAE3ZWJ3</accession>
<dbReference type="Proteomes" id="UP001183629">
    <property type="component" value="Unassembled WGS sequence"/>
</dbReference>
<dbReference type="InterPro" id="IPR029058">
    <property type="entry name" value="AB_hydrolase_fold"/>
</dbReference>
<dbReference type="PANTHER" id="PTHR21661:SF35">
    <property type="entry name" value="EPOXIDE HYDROLASE"/>
    <property type="match status" value="1"/>
</dbReference>
<name>A0AAE3ZWJ3_9ACTN</name>
<dbReference type="GO" id="GO:0097176">
    <property type="term" value="P:epoxide metabolic process"/>
    <property type="evidence" value="ECO:0007669"/>
    <property type="project" value="TreeGrafter"/>
</dbReference>
<dbReference type="PANTHER" id="PTHR21661">
    <property type="entry name" value="EPOXIDE HYDROLASE 1-RELATED"/>
    <property type="match status" value="1"/>
</dbReference>
<dbReference type="AlphaFoldDB" id="A0AAE3ZWJ3"/>
<keyword evidence="2" id="KW-0058">Aromatic hydrocarbons catabolism</keyword>
<dbReference type="InterPro" id="IPR000639">
    <property type="entry name" value="Epox_hydrolase-like"/>
</dbReference>
<dbReference type="SUPFAM" id="SSF53474">
    <property type="entry name" value="alpha/beta-Hydrolases"/>
    <property type="match status" value="1"/>
</dbReference>
<feature type="active site" description="Proton acceptor" evidence="4">
    <location>
        <position position="358"/>
    </location>
</feature>
<reference evidence="6 7" key="1">
    <citation type="submission" date="2023-07" db="EMBL/GenBank/DDBJ databases">
        <title>Sequencing the genomes of 1000 actinobacteria strains.</title>
        <authorList>
            <person name="Klenk H.-P."/>
        </authorList>
    </citation>
    <scope>NUCLEOTIDE SEQUENCE [LARGE SCALE GENOMIC DNA]</scope>
    <source>
        <strain evidence="6 7">DSM 44711</strain>
    </source>
</reference>
<dbReference type="Pfam" id="PF06441">
    <property type="entry name" value="EHN"/>
    <property type="match status" value="1"/>
</dbReference>
<proteinExistence type="inferred from homology"/>
<dbReference type="Gene3D" id="3.40.50.1820">
    <property type="entry name" value="alpha/beta hydrolase"/>
    <property type="match status" value="1"/>
</dbReference>
<comment type="similarity">
    <text evidence="1">Belongs to the peptidase S33 family.</text>
</comment>
<dbReference type="InterPro" id="IPR010497">
    <property type="entry name" value="Epoxide_hydro_N"/>
</dbReference>
<dbReference type="RefSeq" id="WP_310424562.1">
    <property type="nucleotide sequence ID" value="NZ_JAVDYC010000001.1"/>
</dbReference>
<organism evidence="6 7">
    <name type="scientific">Catenuloplanes niger</name>
    <dbReference type="NCBI Taxonomy" id="587534"/>
    <lineage>
        <taxon>Bacteria</taxon>
        <taxon>Bacillati</taxon>
        <taxon>Actinomycetota</taxon>
        <taxon>Actinomycetes</taxon>
        <taxon>Micromonosporales</taxon>
        <taxon>Micromonosporaceae</taxon>
        <taxon>Catenuloplanes</taxon>
    </lineage>
</organism>
<evidence type="ECO:0000256" key="3">
    <source>
        <dbReference type="ARBA" id="ARBA00022801"/>
    </source>
</evidence>
<dbReference type="EC" id="3.3.2.9" evidence="6"/>
<dbReference type="PRINTS" id="PR00412">
    <property type="entry name" value="EPOXHYDRLASE"/>
</dbReference>
<evidence type="ECO:0000259" key="5">
    <source>
        <dbReference type="Pfam" id="PF06441"/>
    </source>
</evidence>
<comment type="caution">
    <text evidence="6">The sequence shown here is derived from an EMBL/GenBank/DDBJ whole genome shotgun (WGS) entry which is preliminary data.</text>
</comment>